<dbReference type="EMBL" id="KN847534">
    <property type="protein sequence ID" value="KIW06932.1"/>
    <property type="molecule type" value="Genomic_DNA"/>
</dbReference>
<organism evidence="3 4">
    <name type="scientific">Verruconis gallopava</name>
    <dbReference type="NCBI Taxonomy" id="253628"/>
    <lineage>
        <taxon>Eukaryota</taxon>
        <taxon>Fungi</taxon>
        <taxon>Dikarya</taxon>
        <taxon>Ascomycota</taxon>
        <taxon>Pezizomycotina</taxon>
        <taxon>Dothideomycetes</taxon>
        <taxon>Pleosporomycetidae</taxon>
        <taxon>Venturiales</taxon>
        <taxon>Sympoventuriaceae</taxon>
        <taxon>Verruconis</taxon>
    </lineage>
</organism>
<dbReference type="GeneID" id="27310569"/>
<feature type="region of interest" description="Disordered" evidence="1">
    <location>
        <begin position="74"/>
        <end position="119"/>
    </location>
</feature>
<dbReference type="Proteomes" id="UP000053259">
    <property type="component" value="Unassembled WGS sequence"/>
</dbReference>
<evidence type="ECO:0000259" key="2">
    <source>
        <dbReference type="PROSITE" id="PS00028"/>
    </source>
</evidence>
<feature type="compositionally biased region" description="Polar residues" evidence="1">
    <location>
        <begin position="1"/>
        <end position="10"/>
    </location>
</feature>
<feature type="compositionally biased region" description="Polar residues" evidence="1">
    <location>
        <begin position="106"/>
        <end position="119"/>
    </location>
</feature>
<protein>
    <recommendedName>
        <fullName evidence="2">C2H2-type domain-containing protein</fullName>
    </recommendedName>
</protein>
<sequence length="1164" mass="126855">MSGRSTSSNRLGPHAFPQSFADDRSRQHNGQNFFPDVREDGRTAAPMLLCAGSAARQRHSATIEYTPREYSNMGNSSCGGQQNFGAVSSAPALSRNASQRGHAEGQGQQTDRPTMNSGQSAAVALTDPMLRTVYEAHEIVSSQYLHNQVMREEDQNESRTSESSSHLNQQGFVSSSVVHHPWAKYRRTIPAAGTEEDAEKCAVVVPVAYKQRDRGEAGRLREEEGTRRNKDKRQMNVEGLHRNLISNEEDRGINQTKKSPARPSLDRKAVMETMAADGANYEQAIDSTKGACNVSDAGTRPRRPMAIMNQMENAQPDLYAHVWEGKMQEHLITTARDALAAVDAPSEDVSAISSEQKRLRTSNKSTDASFTDDESQICRPDFPRPMAAMEQLKTAHPSISSASTVSGVSSTGQVEFAQSKESTYSRGVMWRPEELHELSFAAATCLRTFPGNNGKSITAARIADILKHSPVYTDFCRMLERDRIIFDRAALARTLRLTAREMDTRMKAASTGFSQLPNGLPLQMSSVALPSSSVIPEPAICPAAAPIMKASTSQPLTPFSLEKNALDAASYEDPIDSTGQVIVPSGVARSTQVEAELSHKTADIRNAKLQEAPSDHPSEMSRSTSKAEAARKRKFVELDVPRFSNGDMPPSKQIINTPPSTMQTSQDCYSGSEFLPNFACFPGPHSRRPVHRLGSEPPYFEGQRIASFTHKVNAMELAKPIKSETALRRFRYDIRTLARDVLLAAGKHPHLMSLNAHLEPLRGAFGNAVNLNSDLSTLRWDILDPGEPVPEALACAVHEDKDSVIDDADDENEELHHFAVRTSSSSHHAANSIAVAEGSLSGDVQSIEVSPTDSTFGLGKFMSSRGRGRSRGCPRPIGLSSGNPRTPVANQPGTPSSTVRPVAGTPAAGTGYSGFPREILPDGTKKRGRPVGWRKSIHGRNRGTASNAPSSQNAKPTTSPAREPKFPIFSCGWKNCTAQLHNLATLRRHVKKKHDGPDDQGKFTCLWLNCGQEILRIDEAGDVIEMIQPYDYPDVTGLMDHVDQLHIMPIAFRLGDGPPGGFSDSNASEVEPYLSDRHGRRVTPTIPAATGPESGPAQQSGQGGRQPKKSDEEKARESMAELAKRKREIGLGVDRGGATFANEKRRAGFIDDEDVNEVLLDQSD</sequence>
<feature type="compositionally biased region" description="Polar residues" evidence="1">
    <location>
        <begin position="653"/>
        <end position="666"/>
    </location>
</feature>
<reference evidence="3 4" key="1">
    <citation type="submission" date="2015-01" db="EMBL/GenBank/DDBJ databases">
        <title>The Genome Sequence of Ochroconis gallopava CBS43764.</title>
        <authorList>
            <consortium name="The Broad Institute Genomics Platform"/>
            <person name="Cuomo C."/>
            <person name="de Hoog S."/>
            <person name="Gorbushina A."/>
            <person name="Stielow B."/>
            <person name="Teixiera M."/>
            <person name="Abouelleil A."/>
            <person name="Chapman S.B."/>
            <person name="Priest M."/>
            <person name="Young S.K."/>
            <person name="Wortman J."/>
            <person name="Nusbaum C."/>
            <person name="Birren B."/>
        </authorList>
    </citation>
    <scope>NUCLEOTIDE SEQUENCE [LARGE SCALE GENOMIC DNA]</scope>
    <source>
        <strain evidence="3 4">CBS 43764</strain>
    </source>
</reference>
<feature type="compositionally biased region" description="Polar residues" evidence="1">
    <location>
        <begin position="880"/>
        <end position="899"/>
    </location>
</feature>
<dbReference type="InParanoid" id="A0A0D1Z1X6"/>
<feature type="region of interest" description="Disordered" evidence="1">
    <location>
        <begin position="351"/>
        <end position="378"/>
    </location>
</feature>
<name>A0A0D1Z1X6_9PEZI</name>
<dbReference type="RefSeq" id="XP_016216801.1">
    <property type="nucleotide sequence ID" value="XM_016355665.1"/>
</dbReference>
<dbReference type="AlphaFoldDB" id="A0A0D1Z1X6"/>
<dbReference type="PROSITE" id="PS00028">
    <property type="entry name" value="ZINC_FINGER_C2H2_1"/>
    <property type="match status" value="1"/>
</dbReference>
<dbReference type="VEuPathDB" id="FungiDB:PV09_02596"/>
<feature type="region of interest" description="Disordered" evidence="1">
    <location>
        <begin position="598"/>
        <end position="666"/>
    </location>
</feature>
<feature type="compositionally biased region" description="Polar residues" evidence="1">
    <location>
        <begin position="943"/>
        <end position="960"/>
    </location>
</feature>
<feature type="region of interest" description="Disordered" evidence="1">
    <location>
        <begin position="246"/>
        <end position="265"/>
    </location>
</feature>
<dbReference type="HOGENOM" id="CLU_274873_0_0_1"/>
<evidence type="ECO:0000313" key="3">
    <source>
        <dbReference type="EMBL" id="KIW06932.1"/>
    </source>
</evidence>
<feature type="region of interest" description="Disordered" evidence="1">
    <location>
        <begin position="1059"/>
        <end position="1137"/>
    </location>
</feature>
<feature type="compositionally biased region" description="Polar residues" evidence="1">
    <location>
        <begin position="161"/>
        <end position="170"/>
    </location>
</feature>
<feature type="region of interest" description="Disordered" evidence="1">
    <location>
        <begin position="212"/>
        <end position="237"/>
    </location>
</feature>
<feature type="region of interest" description="Disordered" evidence="1">
    <location>
        <begin position="858"/>
        <end position="963"/>
    </location>
</feature>
<feature type="domain" description="C2H2-type" evidence="2">
    <location>
        <begin position="971"/>
        <end position="994"/>
    </location>
</feature>
<accession>A0A0D1Z1X6</accession>
<dbReference type="OrthoDB" id="5424797at2759"/>
<feature type="region of interest" description="Disordered" evidence="1">
    <location>
        <begin position="145"/>
        <end position="170"/>
    </location>
</feature>
<evidence type="ECO:0000256" key="1">
    <source>
        <dbReference type="SAM" id="MobiDB-lite"/>
    </source>
</evidence>
<dbReference type="STRING" id="253628.A0A0D1Z1X6"/>
<feature type="region of interest" description="Disordered" evidence="1">
    <location>
        <begin position="1"/>
        <end position="40"/>
    </location>
</feature>
<feature type="compositionally biased region" description="Basic and acidic residues" evidence="1">
    <location>
        <begin position="598"/>
        <end position="619"/>
    </location>
</feature>
<feature type="compositionally biased region" description="Basic and acidic residues" evidence="1">
    <location>
        <begin position="1108"/>
        <end position="1123"/>
    </location>
</feature>
<keyword evidence="4" id="KW-1185">Reference proteome</keyword>
<dbReference type="InterPro" id="IPR013087">
    <property type="entry name" value="Znf_C2H2_type"/>
</dbReference>
<feature type="compositionally biased region" description="Polar residues" evidence="1">
    <location>
        <begin position="74"/>
        <end position="86"/>
    </location>
</feature>
<gene>
    <name evidence="3" type="ORF">PV09_02596</name>
</gene>
<feature type="compositionally biased region" description="Basic and acidic residues" evidence="1">
    <location>
        <begin position="149"/>
        <end position="160"/>
    </location>
</feature>
<dbReference type="Gene3D" id="3.30.160.60">
    <property type="entry name" value="Classic Zinc Finger"/>
    <property type="match status" value="1"/>
</dbReference>
<proteinExistence type="predicted"/>
<evidence type="ECO:0000313" key="4">
    <source>
        <dbReference type="Proteomes" id="UP000053259"/>
    </source>
</evidence>